<reference evidence="1" key="1">
    <citation type="submission" date="2023-03" db="EMBL/GenBank/DDBJ databases">
        <authorList>
            <person name="Steffen K."/>
            <person name="Cardenas P."/>
        </authorList>
    </citation>
    <scope>NUCLEOTIDE SEQUENCE</scope>
</reference>
<name>A0AA35RI62_GEOBA</name>
<gene>
    <name evidence="1" type="ORF">GBAR_LOCUS7064</name>
</gene>
<dbReference type="EMBL" id="CASHTH010001064">
    <property type="protein sequence ID" value="CAI8010761.1"/>
    <property type="molecule type" value="Genomic_DNA"/>
</dbReference>
<dbReference type="AlphaFoldDB" id="A0AA35RI62"/>
<accession>A0AA35RI62</accession>
<organism evidence="1 2">
    <name type="scientific">Geodia barretti</name>
    <name type="common">Barrett's horny sponge</name>
    <dbReference type="NCBI Taxonomy" id="519541"/>
    <lineage>
        <taxon>Eukaryota</taxon>
        <taxon>Metazoa</taxon>
        <taxon>Porifera</taxon>
        <taxon>Demospongiae</taxon>
        <taxon>Heteroscleromorpha</taxon>
        <taxon>Tetractinellida</taxon>
        <taxon>Astrophorina</taxon>
        <taxon>Geodiidae</taxon>
        <taxon>Geodia</taxon>
    </lineage>
</organism>
<comment type="caution">
    <text evidence="1">The sequence shown here is derived from an EMBL/GenBank/DDBJ whole genome shotgun (WGS) entry which is preliminary data.</text>
</comment>
<proteinExistence type="predicted"/>
<evidence type="ECO:0000313" key="2">
    <source>
        <dbReference type="Proteomes" id="UP001174909"/>
    </source>
</evidence>
<dbReference type="Proteomes" id="UP001174909">
    <property type="component" value="Unassembled WGS sequence"/>
</dbReference>
<evidence type="ECO:0000313" key="1">
    <source>
        <dbReference type="EMBL" id="CAI8010761.1"/>
    </source>
</evidence>
<keyword evidence="2" id="KW-1185">Reference proteome</keyword>
<protein>
    <submittedName>
        <fullName evidence="1">Uncharacterized protein</fullName>
    </submittedName>
</protein>
<sequence length="185" mass="21002">MKLFLIGCEYSGTTTLAHAINEWTKETMDKEFTLIHDHFKLPDTKPHGPELTEEEVAQFSALSPRLTEVIQRHNLYYHTPSQPSSGEDFLGIGIHIEDGIYGPLYHGYGGPGELGDRQTIAKSLEQRILKFAPETVLILVKASPAVIAKRMKENPHKYPVVPEQDIPECCKNSRRRTKIRQLDPR</sequence>